<dbReference type="OrthoDB" id="128382at2759"/>
<gene>
    <name evidence="2" type="ORF">SI8410_11015170</name>
</gene>
<dbReference type="AlphaFoldDB" id="A0A7I8L3W0"/>
<sequence>MEQPSRYVAQEKSSKMCLLRKFNGLLTIFGFSSCDPDLIALTKKIKGDLVILTVYVDDILVTENDEAGIHSTKAYMQQHFNILDLETPRYFLGIKFTY</sequence>
<evidence type="ECO:0000259" key="1">
    <source>
        <dbReference type="Pfam" id="PF07727"/>
    </source>
</evidence>
<dbReference type="InterPro" id="IPR013103">
    <property type="entry name" value="RVT_2"/>
</dbReference>
<reference evidence="2" key="1">
    <citation type="submission" date="2020-02" db="EMBL/GenBank/DDBJ databases">
        <authorList>
            <person name="Scholz U."/>
            <person name="Mascher M."/>
            <person name="Fiebig A."/>
        </authorList>
    </citation>
    <scope>NUCLEOTIDE SEQUENCE</scope>
</reference>
<accession>A0A7I8L3W0</accession>
<dbReference type="EMBL" id="LR746274">
    <property type="protein sequence ID" value="CAA7404492.1"/>
    <property type="molecule type" value="Genomic_DNA"/>
</dbReference>
<dbReference type="PROSITE" id="PS51257">
    <property type="entry name" value="PROKAR_LIPOPROTEIN"/>
    <property type="match status" value="1"/>
</dbReference>
<proteinExistence type="predicted"/>
<feature type="domain" description="Reverse transcriptase Ty1/copia-type" evidence="1">
    <location>
        <begin position="20"/>
        <end position="96"/>
    </location>
</feature>
<protein>
    <recommendedName>
        <fullName evidence="1">Reverse transcriptase Ty1/copia-type domain-containing protein</fullName>
    </recommendedName>
</protein>
<keyword evidence="3" id="KW-1185">Reference proteome</keyword>
<organism evidence="2 3">
    <name type="scientific">Spirodela intermedia</name>
    <name type="common">Intermediate duckweed</name>
    <dbReference type="NCBI Taxonomy" id="51605"/>
    <lineage>
        <taxon>Eukaryota</taxon>
        <taxon>Viridiplantae</taxon>
        <taxon>Streptophyta</taxon>
        <taxon>Embryophyta</taxon>
        <taxon>Tracheophyta</taxon>
        <taxon>Spermatophyta</taxon>
        <taxon>Magnoliopsida</taxon>
        <taxon>Liliopsida</taxon>
        <taxon>Araceae</taxon>
        <taxon>Lemnoideae</taxon>
        <taxon>Spirodela</taxon>
    </lineage>
</organism>
<dbReference type="Pfam" id="PF07727">
    <property type="entry name" value="RVT_2"/>
    <property type="match status" value="1"/>
</dbReference>
<evidence type="ECO:0000313" key="3">
    <source>
        <dbReference type="Proteomes" id="UP000663760"/>
    </source>
</evidence>
<dbReference type="Proteomes" id="UP000663760">
    <property type="component" value="Chromosome 11"/>
</dbReference>
<name>A0A7I8L3W0_SPIIN</name>
<evidence type="ECO:0000313" key="2">
    <source>
        <dbReference type="EMBL" id="CAA7404492.1"/>
    </source>
</evidence>